<evidence type="ECO:0000313" key="1">
    <source>
        <dbReference type="EMBL" id="MEN3238552.1"/>
    </source>
</evidence>
<organism evidence="1 2">
    <name type="scientific">Methylobacterium ajmalii</name>
    <dbReference type="NCBI Taxonomy" id="2738439"/>
    <lineage>
        <taxon>Bacteria</taxon>
        <taxon>Pseudomonadati</taxon>
        <taxon>Pseudomonadota</taxon>
        <taxon>Alphaproteobacteria</taxon>
        <taxon>Hyphomicrobiales</taxon>
        <taxon>Methylobacteriaceae</taxon>
        <taxon>Methylobacterium</taxon>
    </lineage>
</organism>
<name>A0ABV0A3Z1_9HYPH</name>
<keyword evidence="2" id="KW-1185">Reference proteome</keyword>
<comment type="caution">
    <text evidence="1">The sequence shown here is derived from an EMBL/GenBank/DDBJ whole genome shotgun (WGS) entry which is preliminary data.</text>
</comment>
<accession>A0ABV0A3Z1</accession>
<dbReference type="Pfam" id="PF05489">
    <property type="entry name" value="Phage_tail_X"/>
    <property type="match status" value="1"/>
</dbReference>
<sequence>MREYVTRQFDRVDRIVYDAYGSTDDPLVAWFLEQNPGLERQPIVLPLGLKIKIPTLPKSVDTVPVINNIKLWD</sequence>
<dbReference type="InterPro" id="IPR008861">
    <property type="entry name" value="GpX-like"/>
</dbReference>
<reference evidence="1 2" key="1">
    <citation type="journal article" date="2023" name="PLoS ONE">
        <title>Complete genome assembly of Hawai'i environmental nontuberculous mycobacteria reveals unexpected co-isolation with methylobacteria.</title>
        <authorList>
            <person name="Hendrix J."/>
            <person name="Epperson L.E."/>
            <person name="Tong E.I."/>
            <person name="Chan Y.L."/>
            <person name="Hasan N.A."/>
            <person name="Dawrs S.N."/>
            <person name="Norton G.J."/>
            <person name="Virdi R."/>
            <person name="Crooks J.L."/>
            <person name="Chan E.D."/>
            <person name="Honda J.R."/>
            <person name="Strong M."/>
        </authorList>
    </citation>
    <scope>NUCLEOTIDE SEQUENCE [LARGE SCALE GENOMIC DNA]</scope>
    <source>
        <strain evidence="1 2">NJH_HI04-1</strain>
    </source>
</reference>
<gene>
    <name evidence="1" type="ORF">PUR29_34500</name>
</gene>
<proteinExistence type="predicted"/>
<dbReference type="RefSeq" id="WP_346013685.1">
    <property type="nucleotide sequence ID" value="NZ_JAQYXP010000006.1"/>
</dbReference>
<evidence type="ECO:0000313" key="2">
    <source>
        <dbReference type="Proteomes" id="UP001407347"/>
    </source>
</evidence>
<protein>
    <submittedName>
        <fullName evidence="1">Tail protein X</fullName>
    </submittedName>
</protein>
<dbReference type="Proteomes" id="UP001407347">
    <property type="component" value="Unassembled WGS sequence"/>
</dbReference>
<dbReference type="EMBL" id="JAQYXP010000006">
    <property type="protein sequence ID" value="MEN3238552.1"/>
    <property type="molecule type" value="Genomic_DNA"/>
</dbReference>